<dbReference type="GO" id="GO:0004659">
    <property type="term" value="F:prenyltransferase activity"/>
    <property type="evidence" value="ECO:0007669"/>
    <property type="project" value="InterPro"/>
</dbReference>
<dbReference type="Proteomes" id="UP000663881">
    <property type="component" value="Unassembled WGS sequence"/>
</dbReference>
<keyword evidence="3" id="KW-0460">Magnesium</keyword>
<dbReference type="SFLD" id="SFLDG01020">
    <property type="entry name" value="Terpene_Cyclase_Like_2"/>
    <property type="match status" value="1"/>
</dbReference>
<gene>
    <name evidence="6" type="ORF">OKA104_LOCUS667</name>
    <name evidence="5" type="ORF">VCS650_LOCUS19757</name>
</gene>
<evidence type="ECO:0000256" key="4">
    <source>
        <dbReference type="SAM" id="MobiDB-lite"/>
    </source>
</evidence>
<dbReference type="GO" id="GO:0046872">
    <property type="term" value="F:metal ion binding"/>
    <property type="evidence" value="ECO:0007669"/>
    <property type="project" value="UniProtKB-KW"/>
</dbReference>
<proteinExistence type="inferred from homology"/>
<comment type="caution">
    <text evidence="5">The sequence shown here is derived from an EMBL/GenBank/DDBJ whole genome shotgun (WGS) entry which is preliminary data.</text>
</comment>
<dbReference type="Proteomes" id="UP000663891">
    <property type="component" value="Unassembled WGS sequence"/>
</dbReference>
<dbReference type="PROSITE" id="PS00723">
    <property type="entry name" value="POLYPRENYL_SYNTHASE_1"/>
    <property type="match status" value="1"/>
</dbReference>
<evidence type="ECO:0000256" key="3">
    <source>
        <dbReference type="ARBA" id="ARBA00022842"/>
    </source>
</evidence>
<protein>
    <recommendedName>
        <fullName evidence="8">Geranylgeranyl pyrophosphate synthase</fullName>
    </recommendedName>
</protein>
<dbReference type="EMBL" id="CAJOAY010000014">
    <property type="protein sequence ID" value="CAF3486905.1"/>
    <property type="molecule type" value="Genomic_DNA"/>
</dbReference>
<feature type="region of interest" description="Disordered" evidence="4">
    <location>
        <begin position="337"/>
        <end position="375"/>
    </location>
</feature>
<dbReference type="PANTHER" id="PTHR12001:SF44">
    <property type="entry name" value="GERANYLGERANYL PYROPHOSPHATE SYNTHASE"/>
    <property type="match status" value="1"/>
</dbReference>
<reference evidence="5" key="1">
    <citation type="submission" date="2021-02" db="EMBL/GenBank/DDBJ databases">
        <authorList>
            <person name="Nowell W R."/>
        </authorList>
    </citation>
    <scope>NUCLEOTIDE SEQUENCE</scope>
</reference>
<dbReference type="SUPFAM" id="SSF48576">
    <property type="entry name" value="Terpenoid synthases"/>
    <property type="match status" value="2"/>
</dbReference>
<dbReference type="SFLD" id="SFLDS00005">
    <property type="entry name" value="Isoprenoid_Synthase_Type_I"/>
    <property type="match status" value="2"/>
</dbReference>
<sequence length="681" mass="77891">MTNTNSILLPDLISICPFKAECNPAYERVSDATEAWLNSYGIPYQESTKKYSLWSGLCFPRCSQVRLREMCDIWTLLFSADEIIDSAHISEDDDRSKQQLYKNMIECLQPADSFKPLTSFAAALHEWWQRILINITPSCRERFLMAYRSASEASLLQVANQKNRRTVPDLETYIKSRRNASFGYVVYLTVEYSLELDSIDECWENDTFKRLVDYANDAASWANDIYSFNVEQSQGDYNLISVLMHADPSLNIQQAIDRAGQMVINCYADLERVRSELISWGTKVDTQVDKFVNGLGAVIIGNAVWSFETPRYFGTERAEVKRTRRITLLTPEAPMQGNLTESISNQKKNSNGNTTENVSSQQTLHQDEPTSNNISNAKYMDKILQPYDYLKTLPGKSIRTKLIRAFNYWLNAPEEKLVIIDDIIDKLHNASLLLDDIEDGSLIRRGATAAHTIYGIPLTINTAELVCFLAMQTAFKLDHSRVGSILVDHMIELHKGQGLDIWWRDNHVCPSEDDYCQMITGKSGGLFHLAIELLRLFSPMKSDMKKNELIDDLCQALTFLFQIRDDYCNLISEEYAQNKSYFEDITEGKFSFPIIHALNTHPHDSRLNNILKQHTDNIDLKREAVQLLHEFGSIEYTRNTCLKLVNKCSELVDKLEGNLYLGMIINQLAVIFQVPAENKVE</sequence>
<evidence type="ECO:0000313" key="6">
    <source>
        <dbReference type="EMBL" id="CAF3486905.1"/>
    </source>
</evidence>
<keyword evidence="2" id="KW-0479">Metal-binding</keyword>
<dbReference type="GO" id="GO:0010333">
    <property type="term" value="F:terpene synthase activity"/>
    <property type="evidence" value="ECO:0007669"/>
    <property type="project" value="InterPro"/>
</dbReference>
<dbReference type="Gene3D" id="1.10.600.10">
    <property type="entry name" value="Farnesyl Diphosphate Synthase"/>
    <property type="match status" value="2"/>
</dbReference>
<dbReference type="OrthoDB" id="10257492at2759"/>
<name>A0A814NNH7_9BILA</name>
<dbReference type="Pfam" id="PF00348">
    <property type="entry name" value="polyprenyl_synt"/>
    <property type="match status" value="1"/>
</dbReference>
<organism evidence="5 7">
    <name type="scientific">Adineta steineri</name>
    <dbReference type="NCBI Taxonomy" id="433720"/>
    <lineage>
        <taxon>Eukaryota</taxon>
        <taxon>Metazoa</taxon>
        <taxon>Spiralia</taxon>
        <taxon>Gnathifera</taxon>
        <taxon>Rotifera</taxon>
        <taxon>Eurotatoria</taxon>
        <taxon>Bdelloidea</taxon>
        <taxon>Adinetida</taxon>
        <taxon>Adinetidae</taxon>
        <taxon>Adineta</taxon>
    </lineage>
</organism>
<evidence type="ECO:0000313" key="7">
    <source>
        <dbReference type="Proteomes" id="UP000663891"/>
    </source>
</evidence>
<evidence type="ECO:0000313" key="5">
    <source>
        <dbReference type="EMBL" id="CAF1094703.1"/>
    </source>
</evidence>
<dbReference type="InterPro" id="IPR033749">
    <property type="entry name" value="Polyprenyl_synt_CS"/>
</dbReference>
<dbReference type="AlphaFoldDB" id="A0A814NNH7"/>
<accession>A0A814NNH7</accession>
<evidence type="ECO:0000256" key="1">
    <source>
        <dbReference type="ARBA" id="ARBA00006333"/>
    </source>
</evidence>
<dbReference type="InterPro" id="IPR000092">
    <property type="entry name" value="Polyprenyl_synt"/>
</dbReference>
<evidence type="ECO:0000256" key="2">
    <source>
        <dbReference type="ARBA" id="ARBA00022723"/>
    </source>
</evidence>
<dbReference type="PANTHER" id="PTHR12001">
    <property type="entry name" value="GERANYLGERANYL PYROPHOSPHATE SYNTHASE"/>
    <property type="match status" value="1"/>
</dbReference>
<dbReference type="EMBL" id="CAJNON010000199">
    <property type="protein sequence ID" value="CAF1094703.1"/>
    <property type="molecule type" value="Genomic_DNA"/>
</dbReference>
<comment type="similarity">
    <text evidence="1">Belongs to the terpene synthase family.</text>
</comment>
<evidence type="ECO:0008006" key="8">
    <source>
        <dbReference type="Google" id="ProtNLM"/>
    </source>
</evidence>
<dbReference type="GO" id="GO:0008299">
    <property type="term" value="P:isoprenoid biosynthetic process"/>
    <property type="evidence" value="ECO:0007669"/>
    <property type="project" value="InterPro"/>
</dbReference>
<dbReference type="InterPro" id="IPR008949">
    <property type="entry name" value="Isoprenoid_synthase_dom_sf"/>
</dbReference>
<dbReference type="InterPro" id="IPR034686">
    <property type="entry name" value="Terpene_cyclase-like_2"/>
</dbReference>
<dbReference type="Pfam" id="PF19086">
    <property type="entry name" value="Terpene_syn_C_2"/>
    <property type="match status" value="1"/>
</dbReference>